<dbReference type="Proteomes" id="UP000829291">
    <property type="component" value="Chromosome 7"/>
</dbReference>
<keyword evidence="4" id="KW-1185">Reference proteome</keyword>
<name>A0ABM3GK63_NEOLC</name>
<keyword evidence="2" id="KW-0175">Coiled coil</keyword>
<organism evidence="4 5">
    <name type="scientific">Neodiprion lecontei</name>
    <name type="common">Redheaded pine sawfly</name>
    <dbReference type="NCBI Taxonomy" id="441921"/>
    <lineage>
        <taxon>Eukaryota</taxon>
        <taxon>Metazoa</taxon>
        <taxon>Ecdysozoa</taxon>
        <taxon>Arthropoda</taxon>
        <taxon>Hexapoda</taxon>
        <taxon>Insecta</taxon>
        <taxon>Pterygota</taxon>
        <taxon>Neoptera</taxon>
        <taxon>Endopterygota</taxon>
        <taxon>Hymenoptera</taxon>
        <taxon>Tenthredinoidea</taxon>
        <taxon>Diprionidae</taxon>
        <taxon>Diprioninae</taxon>
        <taxon>Neodiprion</taxon>
    </lineage>
</organism>
<dbReference type="InterPro" id="IPR009053">
    <property type="entry name" value="Prefoldin"/>
</dbReference>
<comment type="similarity">
    <text evidence="1">Belongs to the UXT family.</text>
</comment>
<gene>
    <name evidence="5 6" type="primary">LOC107222953</name>
</gene>
<dbReference type="SUPFAM" id="SSF46579">
    <property type="entry name" value="Prefoldin"/>
    <property type="match status" value="1"/>
</dbReference>
<feature type="region of interest" description="Disordered" evidence="3">
    <location>
        <begin position="41"/>
        <end position="69"/>
    </location>
</feature>
<sequence length="253" mass="28475">MPKSGPWPSGRRLDSSTVVVTTTIATVPRPVRQPVARPISLRHPTLDHHPPRLTLVSSIPSTPTSSTGYHRVRTAPLNARPRSPVSPRMIARRCTRNWTKDGGLKTSIEMDPFIAKKVVQFETYVNEVLREDLRKLESKLNEKNLETAEYLQLKSTISTLQSMPSEANNGFKTKLDIGNNFYVQAVIEDSSMVLLDVGLGHFVEFTLDEAVVVINLRLKLLDRQVKNLREESAKTKAHIKLILMSIMELQGMK</sequence>
<feature type="coiled-coil region" evidence="2">
    <location>
        <begin position="211"/>
        <end position="238"/>
    </location>
</feature>
<dbReference type="InterPro" id="IPR004127">
    <property type="entry name" value="Prefoldin_subunit_alpha"/>
</dbReference>
<feature type="coiled-coil region" evidence="2">
    <location>
        <begin position="126"/>
        <end position="153"/>
    </location>
</feature>
<feature type="compositionally biased region" description="Low complexity" evidence="3">
    <location>
        <begin position="57"/>
        <end position="67"/>
    </location>
</feature>
<accession>A0ABM3GK63</accession>
<dbReference type="CDD" id="cd23158">
    <property type="entry name" value="Prefoldin_UXT"/>
    <property type="match status" value="1"/>
</dbReference>
<evidence type="ECO:0000313" key="4">
    <source>
        <dbReference type="Proteomes" id="UP000829291"/>
    </source>
</evidence>
<dbReference type="Gene3D" id="1.10.287.370">
    <property type="match status" value="1"/>
</dbReference>
<dbReference type="PANTHER" id="PTHR13345:SF9">
    <property type="entry name" value="PROTEIN UXT"/>
    <property type="match status" value="1"/>
</dbReference>
<dbReference type="PANTHER" id="PTHR13345">
    <property type="entry name" value="MEDIATOR OF RNA POLYMERASE II TRANSCRIPTION SUBUNIT 10"/>
    <property type="match status" value="1"/>
</dbReference>
<dbReference type="Pfam" id="PF02996">
    <property type="entry name" value="Prefoldin"/>
    <property type="match status" value="1"/>
</dbReference>
<proteinExistence type="inferred from homology"/>
<dbReference type="InterPro" id="IPR003994">
    <property type="entry name" value="UXT"/>
</dbReference>
<evidence type="ECO:0000256" key="3">
    <source>
        <dbReference type="SAM" id="MobiDB-lite"/>
    </source>
</evidence>
<evidence type="ECO:0000256" key="1">
    <source>
        <dbReference type="ARBA" id="ARBA00007666"/>
    </source>
</evidence>
<evidence type="ECO:0000313" key="6">
    <source>
        <dbReference type="RefSeq" id="XP_046600662.1"/>
    </source>
</evidence>
<evidence type="ECO:0000256" key="2">
    <source>
        <dbReference type="SAM" id="Coils"/>
    </source>
</evidence>
<evidence type="ECO:0000313" key="5">
    <source>
        <dbReference type="RefSeq" id="XP_046600661.1"/>
    </source>
</evidence>
<dbReference type="RefSeq" id="XP_046600662.1">
    <property type="nucleotide sequence ID" value="XM_046744706.1"/>
</dbReference>
<protein>
    <submittedName>
        <fullName evidence="5 6">Protein UXT isoform X3</fullName>
    </submittedName>
</protein>
<dbReference type="GeneID" id="107222953"/>
<dbReference type="RefSeq" id="XP_046600661.1">
    <property type="nucleotide sequence ID" value="XM_046744705.1"/>
</dbReference>
<dbReference type="PRINTS" id="PR01502">
    <property type="entry name" value="UXTPROTEIN"/>
</dbReference>
<reference evidence="5 6" key="1">
    <citation type="submission" date="2025-05" db="UniProtKB">
        <authorList>
            <consortium name="RefSeq"/>
        </authorList>
    </citation>
    <scope>IDENTIFICATION</scope>
    <source>
        <tissue evidence="5 6">Thorax and Abdomen</tissue>
    </source>
</reference>